<evidence type="ECO:0000259" key="18">
    <source>
        <dbReference type="PROSITE" id="PS50865"/>
    </source>
</evidence>
<dbReference type="FunFam" id="6.10.140.2220:FF:000002">
    <property type="entry name" value="Protein kinase C-binding protein 1 isoform C"/>
    <property type="match status" value="1"/>
</dbReference>
<dbReference type="InterPro" id="IPR000313">
    <property type="entry name" value="PWWP_dom"/>
</dbReference>
<keyword evidence="7" id="KW-0862">Zinc</keyword>
<dbReference type="AlphaFoldDB" id="A0A834J525"/>
<evidence type="ECO:0000313" key="20">
    <source>
        <dbReference type="EMBL" id="KAF7382048.1"/>
    </source>
</evidence>
<evidence type="ECO:0000256" key="8">
    <source>
        <dbReference type="ARBA" id="ARBA00022853"/>
    </source>
</evidence>
<dbReference type="InterPro" id="IPR013083">
    <property type="entry name" value="Znf_RING/FYVE/PHD"/>
</dbReference>
<dbReference type="PROSITE" id="PS50865">
    <property type="entry name" value="ZF_MYND_2"/>
    <property type="match status" value="1"/>
</dbReference>
<keyword evidence="21" id="KW-1185">Reference proteome</keyword>
<keyword evidence="5" id="KW-0479">Metal-binding</keyword>
<evidence type="ECO:0000256" key="13">
    <source>
        <dbReference type="PROSITE-ProRule" id="PRU00035"/>
    </source>
</evidence>
<comment type="subcellular location">
    <subcellularLocation>
        <location evidence="2">Chromosome</location>
    </subcellularLocation>
    <subcellularLocation>
        <location evidence="1">Nucleus</location>
    </subcellularLocation>
</comment>
<dbReference type="GO" id="GO:0008270">
    <property type="term" value="F:zinc ion binding"/>
    <property type="evidence" value="ECO:0007669"/>
    <property type="project" value="UniProtKB-KW"/>
</dbReference>
<evidence type="ECO:0000256" key="10">
    <source>
        <dbReference type="ARBA" id="ARBA00023117"/>
    </source>
</evidence>
<sequence>MSIRRRTDPFMTQRIWDAIKITVHQRSLPSNDRMVRHLARVYGITEQQAQEELNKAVEDNLVLLKKVPSKTGIEQESYRLPIESPGNSDHDWYCYKCQKAGLVESCQQCYRVYHLSCHVPTNTKLKVCDFCEKINTDTYPDKSDLNHILSFTCGHLKAKLPLEITNRTIVFNNDPVVTPPSGFSGPTWISEGEDAWRPGFLIKKHMDLAVMDSKTNKNEYNNLVEFQADAHNILHNILLYHGAHSIIGEMGNTMYQDCCYDLQEIRRCADCYRISNEKSEKMWFCIPCNPPHQLVYAKQKGYPYWPAKVMQINGNVYDVRFFGGHHMRANIEKVFIRPISVSLQTLQPSEKGKWKEMKIKRSTAWNRAFEELKHHQHLLQKSGKNIEDIDGGSDYDGPKAAKIRHVDSASLKETSHNSNTTKQIIKDLRVKVERLSTDGHGELTVSQETKGNKSPRSKAGSEERQVPHLPVAEDEPTREISSTCPQGLKKEGSQEDMVTSSSQEPRSKCVLVQTEQIQTEVIPAKIKRERRTSEQPITTALEKLRRELELDKCREMERLQAEHAKELRQLTDRHQQIISEIKKKQWCYNCEAEAIYHCCWNTAYCSTDCQQVHWQREHKRVCRRKR</sequence>
<keyword evidence="8" id="KW-0156">Chromatin regulator</keyword>
<feature type="domain" description="SAMD1-like winged helix (WH)" evidence="19">
    <location>
        <begin position="3"/>
        <end position="84"/>
    </location>
</feature>
<keyword evidence="11" id="KW-0804">Transcription</keyword>
<evidence type="ECO:0000256" key="1">
    <source>
        <dbReference type="ARBA" id="ARBA00004123"/>
    </source>
</evidence>
<evidence type="ECO:0000256" key="2">
    <source>
        <dbReference type="ARBA" id="ARBA00004286"/>
    </source>
</evidence>
<dbReference type="PROSITE" id="PS01360">
    <property type="entry name" value="ZF_MYND_1"/>
    <property type="match status" value="1"/>
</dbReference>
<dbReference type="GO" id="GO:0140006">
    <property type="term" value="F:histone H3 reader activity"/>
    <property type="evidence" value="ECO:0007669"/>
    <property type="project" value="UniProtKB-ARBA"/>
</dbReference>
<dbReference type="SUPFAM" id="SSF144232">
    <property type="entry name" value="HIT/MYND zinc finger-like"/>
    <property type="match status" value="1"/>
</dbReference>
<keyword evidence="10 13" id="KW-0103">Bromodomain</keyword>
<comment type="caution">
    <text evidence="20">The sequence shown here is derived from an EMBL/GenBank/DDBJ whole genome shotgun (WGS) entry which is preliminary data.</text>
</comment>
<evidence type="ECO:0000256" key="9">
    <source>
        <dbReference type="ARBA" id="ARBA00023015"/>
    </source>
</evidence>
<feature type="compositionally biased region" description="Polar residues" evidence="15">
    <location>
        <begin position="444"/>
        <end position="454"/>
    </location>
</feature>
<evidence type="ECO:0000259" key="17">
    <source>
        <dbReference type="PROSITE" id="PS50812"/>
    </source>
</evidence>
<keyword evidence="9" id="KW-0805">Transcription regulation</keyword>
<dbReference type="PROSITE" id="PS52014">
    <property type="entry name" value="SAMD1_WH"/>
    <property type="match status" value="1"/>
</dbReference>
<gene>
    <name evidence="20" type="ORF">HZH66_013480</name>
</gene>
<dbReference type="InterPro" id="IPR002893">
    <property type="entry name" value="Znf_MYND"/>
</dbReference>
<dbReference type="InterPro" id="IPR057053">
    <property type="entry name" value="MYND_ZMYND11_ZMYD8"/>
</dbReference>
<evidence type="ECO:0000256" key="7">
    <source>
        <dbReference type="ARBA" id="ARBA00022833"/>
    </source>
</evidence>
<feature type="region of interest" description="Disordered" evidence="15">
    <location>
        <begin position="437"/>
        <end position="506"/>
    </location>
</feature>
<protein>
    <recommendedName>
        <fullName evidence="22">Zinc finger MYND domain-containing protein 11</fullName>
    </recommendedName>
</protein>
<name>A0A834J525_VESVU</name>
<dbReference type="InterPro" id="IPR036427">
    <property type="entry name" value="Bromodomain-like_sf"/>
</dbReference>
<feature type="domain" description="Bromo" evidence="16">
    <location>
        <begin position="201"/>
        <end position="248"/>
    </location>
</feature>
<evidence type="ECO:0000256" key="12">
    <source>
        <dbReference type="ARBA" id="ARBA00023242"/>
    </source>
</evidence>
<evidence type="ECO:0008006" key="22">
    <source>
        <dbReference type="Google" id="ProtNLM"/>
    </source>
</evidence>
<keyword evidence="12" id="KW-0539">Nucleus</keyword>
<dbReference type="EMBL" id="JACSEA010000019">
    <property type="protein sequence ID" value="KAF7382048.1"/>
    <property type="molecule type" value="Genomic_DNA"/>
</dbReference>
<dbReference type="PROSITE" id="PS50014">
    <property type="entry name" value="BROMODOMAIN_2"/>
    <property type="match status" value="1"/>
</dbReference>
<feature type="domain" description="PWWP" evidence="17">
    <location>
        <begin position="291"/>
        <end position="336"/>
    </location>
</feature>
<evidence type="ECO:0000256" key="3">
    <source>
        <dbReference type="ARBA" id="ARBA00022454"/>
    </source>
</evidence>
<accession>A0A834J525</accession>
<evidence type="ECO:0000256" key="5">
    <source>
        <dbReference type="ARBA" id="ARBA00022723"/>
    </source>
</evidence>
<dbReference type="InterPro" id="IPR047269">
    <property type="entry name" value="ZMY11"/>
</dbReference>
<evidence type="ECO:0000259" key="16">
    <source>
        <dbReference type="PROSITE" id="PS50014"/>
    </source>
</evidence>
<evidence type="ECO:0000259" key="19">
    <source>
        <dbReference type="PROSITE" id="PS52014"/>
    </source>
</evidence>
<dbReference type="SMART" id="SM00293">
    <property type="entry name" value="PWWP"/>
    <property type="match status" value="1"/>
</dbReference>
<dbReference type="InterPro" id="IPR047268">
    <property type="entry name" value="PWWP_BS69"/>
</dbReference>
<dbReference type="PROSITE" id="PS50812">
    <property type="entry name" value="PWWP"/>
    <property type="match status" value="1"/>
</dbReference>
<dbReference type="GO" id="GO:0034243">
    <property type="term" value="P:regulation of transcription elongation by RNA polymerase II"/>
    <property type="evidence" value="ECO:0007669"/>
    <property type="project" value="InterPro"/>
</dbReference>
<dbReference type="Gene3D" id="3.30.40.10">
    <property type="entry name" value="Zinc/RING finger domain, C3HC4 (zinc finger)"/>
    <property type="match status" value="1"/>
</dbReference>
<feature type="domain" description="MYND-type" evidence="18">
    <location>
        <begin position="587"/>
        <end position="622"/>
    </location>
</feature>
<dbReference type="CDD" id="cd20159">
    <property type="entry name" value="PWWP_BS69"/>
    <property type="match status" value="1"/>
</dbReference>
<evidence type="ECO:0000256" key="11">
    <source>
        <dbReference type="ARBA" id="ARBA00023163"/>
    </source>
</evidence>
<keyword evidence="4" id="KW-0597">Phosphoprotein</keyword>
<evidence type="ECO:0000313" key="21">
    <source>
        <dbReference type="Proteomes" id="UP000614350"/>
    </source>
</evidence>
<evidence type="ECO:0000256" key="4">
    <source>
        <dbReference type="ARBA" id="ARBA00022553"/>
    </source>
</evidence>
<dbReference type="InterPro" id="IPR011011">
    <property type="entry name" value="Znf_FYVE_PHD"/>
</dbReference>
<dbReference type="Proteomes" id="UP000614350">
    <property type="component" value="Unassembled WGS sequence"/>
</dbReference>
<proteinExistence type="predicted"/>
<keyword evidence="3" id="KW-0158">Chromosome</keyword>
<keyword evidence="6 14" id="KW-0863">Zinc-finger</keyword>
<evidence type="ECO:0000256" key="14">
    <source>
        <dbReference type="PROSITE-ProRule" id="PRU00134"/>
    </source>
</evidence>
<reference evidence="20" key="1">
    <citation type="journal article" date="2020" name="G3 (Bethesda)">
        <title>High-Quality Assemblies for Three Invasive Social Wasps from the &lt;i&gt;Vespula&lt;/i&gt; Genus.</title>
        <authorList>
            <person name="Harrop T.W.R."/>
            <person name="Guhlin J."/>
            <person name="McLaughlin G.M."/>
            <person name="Permina E."/>
            <person name="Stockwell P."/>
            <person name="Gilligan J."/>
            <person name="Le Lec M.F."/>
            <person name="Gruber M.A.M."/>
            <person name="Quinn O."/>
            <person name="Lovegrove M."/>
            <person name="Duncan E.J."/>
            <person name="Remnant E.J."/>
            <person name="Van Eeckhoven J."/>
            <person name="Graham B."/>
            <person name="Knapp R.A."/>
            <person name="Langford K.W."/>
            <person name="Kronenberg Z."/>
            <person name="Press M.O."/>
            <person name="Eacker S.M."/>
            <person name="Wilson-Rankin E.E."/>
            <person name="Purcell J."/>
            <person name="Lester P.J."/>
            <person name="Dearden P.K."/>
        </authorList>
    </citation>
    <scope>NUCLEOTIDE SEQUENCE</scope>
    <source>
        <strain evidence="20">Marl-1</strain>
    </source>
</reference>
<dbReference type="SUPFAM" id="SSF63748">
    <property type="entry name" value="Tudor/PWWP/MBT"/>
    <property type="match status" value="1"/>
</dbReference>
<dbReference type="InterPro" id="IPR001487">
    <property type="entry name" value="Bromodomain"/>
</dbReference>
<dbReference type="PANTHER" id="PTHR46379">
    <property type="entry name" value="ZINC FINGER MYND DOMAIN-CONTAINING"/>
    <property type="match status" value="1"/>
</dbReference>
<dbReference type="InterPro" id="IPR048589">
    <property type="entry name" value="SAMD1-like_WH"/>
</dbReference>
<dbReference type="Gene3D" id="6.10.140.2220">
    <property type="match status" value="1"/>
</dbReference>
<dbReference type="GO" id="GO:0005694">
    <property type="term" value="C:chromosome"/>
    <property type="evidence" value="ECO:0007669"/>
    <property type="project" value="UniProtKB-SubCell"/>
</dbReference>
<dbReference type="Pfam" id="PF00855">
    <property type="entry name" value="PWWP"/>
    <property type="match status" value="1"/>
</dbReference>
<dbReference type="SUPFAM" id="SSF47370">
    <property type="entry name" value="Bromodomain"/>
    <property type="match status" value="1"/>
</dbReference>
<dbReference type="Gene3D" id="2.30.30.140">
    <property type="match status" value="1"/>
</dbReference>
<dbReference type="GO" id="GO:0005634">
    <property type="term" value="C:nucleus"/>
    <property type="evidence" value="ECO:0007669"/>
    <property type="project" value="UniProtKB-SubCell"/>
</dbReference>
<organism evidence="20 21">
    <name type="scientific">Vespula vulgaris</name>
    <name type="common">Yellow jacket</name>
    <name type="synonym">Wasp</name>
    <dbReference type="NCBI Taxonomy" id="7454"/>
    <lineage>
        <taxon>Eukaryota</taxon>
        <taxon>Metazoa</taxon>
        <taxon>Ecdysozoa</taxon>
        <taxon>Arthropoda</taxon>
        <taxon>Hexapoda</taxon>
        <taxon>Insecta</taxon>
        <taxon>Pterygota</taxon>
        <taxon>Neoptera</taxon>
        <taxon>Endopterygota</taxon>
        <taxon>Hymenoptera</taxon>
        <taxon>Apocrita</taxon>
        <taxon>Aculeata</taxon>
        <taxon>Vespoidea</taxon>
        <taxon>Vespidae</taxon>
        <taxon>Vespinae</taxon>
        <taxon>Vespula</taxon>
    </lineage>
</organism>
<dbReference type="SUPFAM" id="SSF57903">
    <property type="entry name" value="FYVE/PHD zinc finger"/>
    <property type="match status" value="1"/>
</dbReference>
<dbReference type="GO" id="GO:0003677">
    <property type="term" value="F:DNA binding"/>
    <property type="evidence" value="ECO:0007669"/>
    <property type="project" value="InterPro"/>
</dbReference>
<dbReference type="PANTHER" id="PTHR46379:SF1">
    <property type="entry name" value="ZINC FINGER MYND DOMAIN-CONTAINING PROTEIN 11"/>
    <property type="match status" value="1"/>
</dbReference>
<dbReference type="Pfam" id="PF24324">
    <property type="entry name" value="MYND_ZMYND11_ZMYD8"/>
    <property type="match status" value="1"/>
</dbReference>
<evidence type="ECO:0000256" key="6">
    <source>
        <dbReference type="ARBA" id="ARBA00022771"/>
    </source>
</evidence>
<dbReference type="Gene3D" id="1.20.920.10">
    <property type="entry name" value="Bromodomain-like"/>
    <property type="match status" value="1"/>
</dbReference>
<dbReference type="GO" id="GO:0003714">
    <property type="term" value="F:transcription corepressor activity"/>
    <property type="evidence" value="ECO:0007669"/>
    <property type="project" value="InterPro"/>
</dbReference>
<dbReference type="Pfam" id="PF00439">
    <property type="entry name" value="Bromodomain"/>
    <property type="match status" value="1"/>
</dbReference>
<dbReference type="GO" id="GO:0009966">
    <property type="term" value="P:regulation of signal transduction"/>
    <property type="evidence" value="ECO:0007669"/>
    <property type="project" value="TreeGrafter"/>
</dbReference>
<evidence type="ECO:0000256" key="15">
    <source>
        <dbReference type="SAM" id="MobiDB-lite"/>
    </source>
</evidence>